<sequence>MLKALFETNFWPRTKFYHDEHIKTPQVKIIIAQHFSNYCFKLRNILF</sequence>
<dbReference type="Proteomes" id="UP000005273">
    <property type="component" value="Unassembled WGS sequence"/>
</dbReference>
<organism evidence="1 2">
    <name type="scientific">Acetomicrobium hydrogeniformans ATCC BAA-1850</name>
    <dbReference type="NCBI Taxonomy" id="592015"/>
    <lineage>
        <taxon>Bacteria</taxon>
        <taxon>Thermotogati</taxon>
        <taxon>Synergistota</taxon>
        <taxon>Synergistia</taxon>
        <taxon>Synergistales</taxon>
        <taxon>Acetomicrobiaceae</taxon>
        <taxon>Acetomicrobium</taxon>
    </lineage>
</organism>
<protein>
    <submittedName>
        <fullName evidence="1">Uncharacterized protein</fullName>
    </submittedName>
</protein>
<dbReference type="AlphaFoldDB" id="A0A0T5X8P0"/>
<proteinExistence type="predicted"/>
<dbReference type="STRING" id="592015.HMPREF1705_04737"/>
<reference evidence="2" key="1">
    <citation type="submission" date="2012-09" db="EMBL/GenBank/DDBJ databases">
        <authorList>
            <person name="Weinstock G."/>
            <person name="Sodergren E."/>
            <person name="Clifton S."/>
            <person name="Fulton L."/>
            <person name="Fulton B."/>
            <person name="Courtney L."/>
            <person name="Fronick C."/>
            <person name="Harrison M."/>
            <person name="Strong C."/>
            <person name="Farmer C."/>
            <person name="Delehaunty K."/>
            <person name="Markovic C."/>
            <person name="Hall O."/>
            <person name="Minx P."/>
            <person name="Tomlinson C."/>
            <person name="Mitreva M."/>
            <person name="Nelson J."/>
            <person name="Hou S."/>
            <person name="Wollam A."/>
            <person name="Pepin K.H."/>
            <person name="Johnson M."/>
            <person name="Bhonagiri V."/>
            <person name="Nash W.E."/>
            <person name="Suruliraj S."/>
            <person name="Warren W."/>
            <person name="Chinwalla A."/>
            <person name="Mardis E.R."/>
            <person name="Wilson R.K."/>
        </authorList>
    </citation>
    <scope>NUCLEOTIDE SEQUENCE [LARGE SCALE GENOMIC DNA]</scope>
    <source>
        <strain evidence="2">OS1</strain>
    </source>
</reference>
<comment type="caution">
    <text evidence="1">The sequence shown here is derived from an EMBL/GenBank/DDBJ whole genome shotgun (WGS) entry which is preliminary data.</text>
</comment>
<evidence type="ECO:0000313" key="2">
    <source>
        <dbReference type="Proteomes" id="UP000005273"/>
    </source>
</evidence>
<name>A0A0T5X8P0_9BACT</name>
<dbReference type="EMBL" id="ACJX03000001">
    <property type="protein sequence ID" value="KRT34781.1"/>
    <property type="molecule type" value="Genomic_DNA"/>
</dbReference>
<gene>
    <name evidence="1" type="ORF">HMPREF1705_04737</name>
</gene>
<accession>A0A0T5X8P0</accession>
<evidence type="ECO:0000313" key="1">
    <source>
        <dbReference type="EMBL" id="KRT34781.1"/>
    </source>
</evidence>
<keyword evidence="2" id="KW-1185">Reference proteome</keyword>